<feature type="compositionally biased region" description="Acidic residues" evidence="4">
    <location>
        <begin position="475"/>
        <end position="485"/>
    </location>
</feature>
<dbReference type="InterPro" id="IPR001650">
    <property type="entry name" value="Helicase_C-like"/>
</dbReference>
<evidence type="ECO:0000256" key="2">
    <source>
        <dbReference type="ARBA" id="ARBA00022801"/>
    </source>
</evidence>
<evidence type="ECO:0000256" key="1">
    <source>
        <dbReference type="ARBA" id="ARBA00022741"/>
    </source>
</evidence>
<keyword evidence="3" id="KW-0067">ATP-binding</keyword>
<gene>
    <name evidence="6" type="ORF">N0V83_004337</name>
</gene>
<reference evidence="6" key="1">
    <citation type="submission" date="2022-10" db="EMBL/GenBank/DDBJ databases">
        <title>Tapping the CABI collections for fungal endophytes: first genome assemblies for Collariella, Neodidymelliopsis, Ascochyta clinopodiicola, Didymella pomorum, Didymosphaeria variabile, Neocosmospora piperis and Neocucurbitaria cava.</title>
        <authorList>
            <person name="Hill R."/>
        </authorList>
    </citation>
    <scope>NUCLEOTIDE SEQUENCE</scope>
    <source>
        <strain evidence="6">IMI 356814</strain>
    </source>
</reference>
<dbReference type="SUPFAM" id="SSF52540">
    <property type="entry name" value="P-loop containing nucleoside triphosphate hydrolases"/>
    <property type="match status" value="2"/>
</dbReference>
<dbReference type="CDD" id="cd18793">
    <property type="entry name" value="SF2_C_SNF"/>
    <property type="match status" value="1"/>
</dbReference>
<dbReference type="PROSITE" id="PS51194">
    <property type="entry name" value="HELICASE_CTER"/>
    <property type="match status" value="1"/>
</dbReference>
<organism evidence="6 7">
    <name type="scientific">Neocucurbitaria cava</name>
    <dbReference type="NCBI Taxonomy" id="798079"/>
    <lineage>
        <taxon>Eukaryota</taxon>
        <taxon>Fungi</taxon>
        <taxon>Dikarya</taxon>
        <taxon>Ascomycota</taxon>
        <taxon>Pezizomycotina</taxon>
        <taxon>Dothideomycetes</taxon>
        <taxon>Pleosporomycetidae</taxon>
        <taxon>Pleosporales</taxon>
        <taxon>Pleosporineae</taxon>
        <taxon>Cucurbitariaceae</taxon>
        <taxon>Neocucurbitaria</taxon>
    </lineage>
</organism>
<dbReference type="InterPro" id="IPR049730">
    <property type="entry name" value="SNF2/RAD54-like_C"/>
</dbReference>
<dbReference type="InterPro" id="IPR050628">
    <property type="entry name" value="SNF2_RAD54_helicase_TF"/>
</dbReference>
<dbReference type="GO" id="GO:0006281">
    <property type="term" value="P:DNA repair"/>
    <property type="evidence" value="ECO:0007669"/>
    <property type="project" value="TreeGrafter"/>
</dbReference>
<feature type="region of interest" description="Disordered" evidence="4">
    <location>
        <begin position="1"/>
        <end position="32"/>
    </location>
</feature>
<proteinExistence type="predicted"/>
<keyword evidence="2" id="KW-0378">Hydrolase</keyword>
<feature type="region of interest" description="Disordered" evidence="4">
    <location>
        <begin position="760"/>
        <end position="958"/>
    </location>
</feature>
<evidence type="ECO:0000259" key="5">
    <source>
        <dbReference type="PROSITE" id="PS51194"/>
    </source>
</evidence>
<keyword evidence="7" id="KW-1185">Reference proteome</keyword>
<sequence>MAPYVPNLAKRSKLPPPPLCPDPNIPRPEGLDSIMDRANTINFKEDSWWWRFHHNRTQSQNAPLTSADSRGSSDGSVASDSDDDNEFDPESLARAEEKELARQKRRKERNARKRREADERKALRGSQEKDLLQGLAFSCLRNGLNAEDPFRSSRYALSATPPEFLAVNKDFNLYPHQLSAIGKVHHILNNRKTSPNCALLAYGMSMGKTNILIALMHLNKSKTRGKPMLLIVPVNLLDQWSTDLKVSTEPALKYFVYRNECVGMTAAQLCDYELVLTSYHTISREFQRMKTTEAAMQTSCDKNMNGYYERPSHMRQPYPLYVIQWTHLFADEVQIITNLEATTTQAVCSLPGQRRCGVTGTPIPNDYHNVLALITFLKIQPWVDSELFKKYFLQKKRGKKGTVLKGLRNAVLAVSLRANILRLDSNDIFDGKPVIPQFPTAHRIQIPVDLTDPVEIQIQHRVRRHWDPEYRSEQEEKEYVDDPADPPDPKLSAAEILPAGQRARMALAHPALADEKYVCQTRETKSSKSEATVDYSMKELLRAEFGPLGAVEGRPSKAKSLQMLRSDTKDNWKSARMTAFIKDITFRLKASSGKALVFDESQRVLEVCSNALTGSGIEHYFIHGELPQNERKRMRDDFIGNPRPRVILLTSKVGGTGFNGLTVASMVYIITQMQSAAEEAQCIARAVRKGNKGTIDVVTFYTKDSIERRTNEIQDAKIEKAKNTLDPNLVSRTKLKELRSWDSGVRFYNKMNMMSMPRAPLIKPDVLDPDNDGRYSDLSKSSNDDNESEQQVEDKPQDIDTPSESDSSLDLPPLGVEPHLQGKRTRDPSSTSGLGMDAGDQSIMDSIERTPSVSYSTSTPRPGMFTPVNNPRQWGPKRQRRAPIPLNPETNLAFAPQSTSSTTLNPRSYQSSPLFDPNNAGYFEDQETNSARVLLEDLEAERRENRKDSQDYQTGGFE</sequence>
<dbReference type="GO" id="GO:0016787">
    <property type="term" value="F:hydrolase activity"/>
    <property type="evidence" value="ECO:0007669"/>
    <property type="project" value="UniProtKB-KW"/>
</dbReference>
<dbReference type="OrthoDB" id="3799516at2759"/>
<dbReference type="GO" id="GO:0008094">
    <property type="term" value="F:ATP-dependent activity, acting on DNA"/>
    <property type="evidence" value="ECO:0007669"/>
    <property type="project" value="TreeGrafter"/>
</dbReference>
<dbReference type="EMBL" id="JAPEUY010000007">
    <property type="protein sequence ID" value="KAJ4371121.1"/>
    <property type="molecule type" value="Genomic_DNA"/>
</dbReference>
<keyword evidence="1" id="KW-0547">Nucleotide-binding</keyword>
<dbReference type="Pfam" id="PF00176">
    <property type="entry name" value="SNF2-rel_dom"/>
    <property type="match status" value="1"/>
</dbReference>
<feature type="compositionally biased region" description="Acidic residues" evidence="4">
    <location>
        <begin position="80"/>
        <end position="89"/>
    </location>
</feature>
<dbReference type="InterPro" id="IPR038718">
    <property type="entry name" value="SNF2-like_sf"/>
</dbReference>
<protein>
    <recommendedName>
        <fullName evidence="5">Helicase C-terminal domain-containing protein</fullName>
    </recommendedName>
</protein>
<dbReference type="InterPro" id="IPR000330">
    <property type="entry name" value="SNF2_N"/>
</dbReference>
<dbReference type="AlphaFoldDB" id="A0A9W8YAG8"/>
<feature type="compositionally biased region" description="Pro residues" evidence="4">
    <location>
        <begin position="14"/>
        <end position="26"/>
    </location>
</feature>
<dbReference type="Pfam" id="PF00271">
    <property type="entry name" value="Helicase_C"/>
    <property type="match status" value="1"/>
</dbReference>
<feature type="domain" description="Helicase C-terminal" evidence="5">
    <location>
        <begin position="580"/>
        <end position="739"/>
    </location>
</feature>
<feature type="region of interest" description="Disordered" evidence="4">
    <location>
        <begin position="467"/>
        <end position="488"/>
    </location>
</feature>
<feature type="compositionally biased region" description="Low complexity" evidence="4">
    <location>
        <begin position="66"/>
        <end position="79"/>
    </location>
</feature>
<dbReference type="Gene3D" id="3.40.50.300">
    <property type="entry name" value="P-loop containing nucleotide triphosphate hydrolases"/>
    <property type="match status" value="1"/>
</dbReference>
<evidence type="ECO:0000256" key="4">
    <source>
        <dbReference type="SAM" id="MobiDB-lite"/>
    </source>
</evidence>
<evidence type="ECO:0000313" key="7">
    <source>
        <dbReference type="Proteomes" id="UP001140560"/>
    </source>
</evidence>
<dbReference type="PANTHER" id="PTHR45626">
    <property type="entry name" value="TRANSCRIPTION TERMINATION FACTOR 2-RELATED"/>
    <property type="match status" value="1"/>
</dbReference>
<feature type="compositionally biased region" description="Polar residues" evidence="4">
    <location>
        <begin position="849"/>
        <end position="860"/>
    </location>
</feature>
<name>A0A9W8YAG8_9PLEO</name>
<feature type="compositionally biased region" description="Basic and acidic residues" evidence="4">
    <location>
        <begin position="91"/>
        <end position="102"/>
    </location>
</feature>
<feature type="compositionally biased region" description="Polar residues" evidence="4">
    <location>
        <begin position="896"/>
        <end position="913"/>
    </location>
</feature>
<dbReference type="InterPro" id="IPR027417">
    <property type="entry name" value="P-loop_NTPase"/>
</dbReference>
<feature type="region of interest" description="Disordered" evidence="4">
    <location>
        <begin position="59"/>
        <end position="125"/>
    </location>
</feature>
<feature type="compositionally biased region" description="Basic and acidic residues" evidence="4">
    <location>
        <begin position="940"/>
        <end position="950"/>
    </location>
</feature>
<dbReference type="GO" id="GO:0005524">
    <property type="term" value="F:ATP binding"/>
    <property type="evidence" value="ECO:0007669"/>
    <property type="project" value="UniProtKB-KW"/>
</dbReference>
<feature type="compositionally biased region" description="Basic residues" evidence="4">
    <location>
        <begin position="103"/>
        <end position="114"/>
    </location>
</feature>
<accession>A0A9W8YAG8</accession>
<dbReference type="GO" id="GO:0005634">
    <property type="term" value="C:nucleus"/>
    <property type="evidence" value="ECO:0007669"/>
    <property type="project" value="TreeGrafter"/>
</dbReference>
<dbReference type="Gene3D" id="3.40.50.10810">
    <property type="entry name" value="Tandem AAA-ATPase domain"/>
    <property type="match status" value="1"/>
</dbReference>
<evidence type="ECO:0000256" key="3">
    <source>
        <dbReference type="ARBA" id="ARBA00022840"/>
    </source>
</evidence>
<feature type="compositionally biased region" description="Basic and acidic residues" evidence="4">
    <location>
        <begin position="115"/>
        <end position="125"/>
    </location>
</feature>
<evidence type="ECO:0000313" key="6">
    <source>
        <dbReference type="EMBL" id="KAJ4371121.1"/>
    </source>
</evidence>
<feature type="compositionally biased region" description="Low complexity" evidence="4">
    <location>
        <begin position="800"/>
        <end position="814"/>
    </location>
</feature>
<comment type="caution">
    <text evidence="6">The sequence shown here is derived from an EMBL/GenBank/DDBJ whole genome shotgun (WGS) entry which is preliminary data.</text>
</comment>
<dbReference type="Proteomes" id="UP001140560">
    <property type="component" value="Unassembled WGS sequence"/>
</dbReference>
<dbReference type="InterPro" id="IPR014001">
    <property type="entry name" value="Helicase_ATP-bd"/>
</dbReference>
<dbReference type="SMART" id="SM00490">
    <property type="entry name" value="HELICc"/>
    <property type="match status" value="1"/>
</dbReference>
<dbReference type="SMART" id="SM00487">
    <property type="entry name" value="DEXDc"/>
    <property type="match status" value="1"/>
</dbReference>